<organism evidence="1 2">
    <name type="scientific">Candidatus Shapirobacteria bacterium CG_4_9_14_0_2_um_filter_40_11</name>
    <dbReference type="NCBI Taxonomy" id="1974876"/>
    <lineage>
        <taxon>Bacteria</taxon>
        <taxon>Candidatus Shapironibacteriota</taxon>
    </lineage>
</organism>
<reference evidence="2" key="1">
    <citation type="submission" date="2017-09" db="EMBL/GenBank/DDBJ databases">
        <title>Depth-based differentiation of microbial function through sediment-hosted aquifers and enrichment of novel symbionts in the deep terrestrial subsurface.</title>
        <authorList>
            <person name="Probst A.J."/>
            <person name="Ladd B."/>
            <person name="Jarett J.K."/>
            <person name="Geller-Mcgrath D.E."/>
            <person name="Sieber C.M.K."/>
            <person name="Emerson J.B."/>
            <person name="Anantharaman K."/>
            <person name="Thomas B.C."/>
            <person name="Malmstrom R."/>
            <person name="Stieglmeier M."/>
            <person name="Klingl A."/>
            <person name="Woyke T."/>
            <person name="Ryan C.M."/>
            <person name="Banfield J.F."/>
        </authorList>
    </citation>
    <scope>NUCLEOTIDE SEQUENCE [LARGE SCALE GENOMIC DNA]</scope>
</reference>
<comment type="caution">
    <text evidence="1">The sequence shown here is derived from an EMBL/GenBank/DDBJ whole genome shotgun (WGS) entry which is preliminary data.</text>
</comment>
<evidence type="ECO:0000313" key="1">
    <source>
        <dbReference type="EMBL" id="PJC29162.1"/>
    </source>
</evidence>
<dbReference type="AlphaFoldDB" id="A0A2M8EVL4"/>
<name>A0A2M8EVL4_9BACT</name>
<evidence type="ECO:0000313" key="2">
    <source>
        <dbReference type="Proteomes" id="UP000230885"/>
    </source>
</evidence>
<protein>
    <recommendedName>
        <fullName evidence="3">BrnT family toxin</fullName>
    </recommendedName>
</protein>
<dbReference type="EMBL" id="PFSE01000007">
    <property type="protein sequence ID" value="PJC29162.1"/>
    <property type="molecule type" value="Genomic_DNA"/>
</dbReference>
<dbReference type="Gene3D" id="3.10.450.530">
    <property type="entry name" value="Ribonuclease toxin, BrnT, of type II toxin-antitoxin system"/>
    <property type="match status" value="1"/>
</dbReference>
<dbReference type="Pfam" id="PF04365">
    <property type="entry name" value="BrnT_toxin"/>
    <property type="match status" value="1"/>
</dbReference>
<dbReference type="Proteomes" id="UP000230885">
    <property type="component" value="Unassembled WGS sequence"/>
</dbReference>
<sequence>MKLPVPLSFDWNKGNLDKNWLKHKVSLKEAEEIFFNRPLKIFEDEKHSQKEERLLAYGITNRRRQLMIVFTLRGEKIRIISARNQNKKERRIYEKQN</sequence>
<dbReference type="InterPro" id="IPR038573">
    <property type="entry name" value="BrnT_sf"/>
</dbReference>
<accession>A0A2M8EVL4</accession>
<dbReference type="InterPro" id="IPR007460">
    <property type="entry name" value="BrnT_toxin"/>
</dbReference>
<proteinExistence type="predicted"/>
<evidence type="ECO:0008006" key="3">
    <source>
        <dbReference type="Google" id="ProtNLM"/>
    </source>
</evidence>
<gene>
    <name evidence="1" type="ORF">CO053_00820</name>
</gene>